<accession>A0A842HW75</accession>
<dbReference type="EMBL" id="JACJVJ010000001">
    <property type="protein sequence ID" value="MBC2777366.1"/>
    <property type="molecule type" value="Genomic_DNA"/>
</dbReference>
<evidence type="ECO:0000313" key="3">
    <source>
        <dbReference type="Proteomes" id="UP000564378"/>
    </source>
</evidence>
<dbReference type="AlphaFoldDB" id="A0A842HW75"/>
<keyword evidence="3" id="KW-1185">Reference proteome</keyword>
<protein>
    <recommendedName>
        <fullName evidence="4">Tetratricopeptide repeat protein</fullName>
    </recommendedName>
</protein>
<dbReference type="PROSITE" id="PS50005">
    <property type="entry name" value="TPR"/>
    <property type="match status" value="1"/>
</dbReference>
<dbReference type="SUPFAM" id="SSF48452">
    <property type="entry name" value="TPR-like"/>
    <property type="match status" value="1"/>
</dbReference>
<dbReference type="Gene3D" id="1.25.40.10">
    <property type="entry name" value="Tetratricopeptide repeat domain"/>
    <property type="match status" value="1"/>
</dbReference>
<dbReference type="InterPro" id="IPR011990">
    <property type="entry name" value="TPR-like_helical_dom_sf"/>
</dbReference>
<organism evidence="2 3">
    <name type="scientific">Parasphingopyxis marina</name>
    <dbReference type="NCBI Taxonomy" id="2761622"/>
    <lineage>
        <taxon>Bacteria</taxon>
        <taxon>Pseudomonadati</taxon>
        <taxon>Pseudomonadota</taxon>
        <taxon>Alphaproteobacteria</taxon>
        <taxon>Sphingomonadales</taxon>
        <taxon>Sphingomonadaceae</taxon>
        <taxon>Parasphingopyxis</taxon>
    </lineage>
</organism>
<proteinExistence type="predicted"/>
<reference evidence="2 3" key="1">
    <citation type="submission" date="2020-08" db="EMBL/GenBank/DDBJ databases">
        <title>Draft genome sequence of Parasphingopyxis sp. GrpM-11.</title>
        <authorList>
            <person name="Oh J."/>
            <person name="Roh D.-H."/>
        </authorList>
    </citation>
    <scope>NUCLEOTIDE SEQUENCE [LARGE SCALE GENOMIC DNA]</scope>
    <source>
        <strain evidence="2 3">GrpM-11</strain>
    </source>
</reference>
<evidence type="ECO:0000313" key="2">
    <source>
        <dbReference type="EMBL" id="MBC2777366.1"/>
    </source>
</evidence>
<keyword evidence="1" id="KW-0802">TPR repeat</keyword>
<comment type="caution">
    <text evidence="2">The sequence shown here is derived from an EMBL/GenBank/DDBJ whole genome shotgun (WGS) entry which is preliminary data.</text>
</comment>
<gene>
    <name evidence="2" type="ORF">H6P80_07005</name>
</gene>
<feature type="repeat" description="TPR" evidence="1">
    <location>
        <begin position="254"/>
        <end position="287"/>
    </location>
</feature>
<evidence type="ECO:0008006" key="4">
    <source>
        <dbReference type="Google" id="ProtNLM"/>
    </source>
</evidence>
<sequence>MTAQPAELKVRIYIVENDAAVRRYFDAPSGVAGFYRGAVDGAIAVTPMRDVGSGYNRMTTTNILFHEYAHHFMLQYFPTAYPAWYIEGFAEYFATVEFLEDGSVRLGSPPEFRASSLRYGTWIRADRMLSNESENDHMTYAEGWLLVHLAANNAEVGAALSDYLNRLVRGETGREAYENSFGQSRRTVNRMMQRYLSRNRFSVSSYLLDPLPEDAVSITPMSDEEAAIALLAPRQPGHLEAAVRRAVEYYPNNPQAHVELARDIFHEGDFDGALARVEHALAIDPDNIDANILKGDILIVMARATENPEDPRWEESRTFIARANNAAPNNPSALASYFASFPDRNERPAIAVAALERAFNLVPQNDDIRFLLATEYVEQGRLDDAVRIATPLAQNPHGTGYTEPAQAILAQARAGDAETIPEAEASESGS</sequence>
<dbReference type="RefSeq" id="WP_185800580.1">
    <property type="nucleotide sequence ID" value="NZ_JACJVJ010000001.1"/>
</dbReference>
<dbReference type="InterPro" id="IPR019734">
    <property type="entry name" value="TPR_rpt"/>
</dbReference>
<evidence type="ECO:0000256" key="1">
    <source>
        <dbReference type="PROSITE-ProRule" id="PRU00339"/>
    </source>
</evidence>
<dbReference type="Proteomes" id="UP000564378">
    <property type="component" value="Unassembled WGS sequence"/>
</dbReference>
<name>A0A842HW75_9SPHN</name>